<dbReference type="Proteomes" id="UP000267623">
    <property type="component" value="Unassembled WGS sequence"/>
</dbReference>
<comment type="caution">
    <text evidence="2">The sequence shown here is derived from an EMBL/GenBank/DDBJ whole genome shotgun (WGS) entry which is preliminary data.</text>
</comment>
<dbReference type="PANTHER" id="PTHR22916">
    <property type="entry name" value="GLYCOSYLTRANSFERASE"/>
    <property type="match status" value="1"/>
</dbReference>
<keyword evidence="2" id="KW-0808">Transferase</keyword>
<dbReference type="CDD" id="cd04196">
    <property type="entry name" value="GT_2_like_d"/>
    <property type="match status" value="1"/>
</dbReference>
<evidence type="ECO:0000259" key="1">
    <source>
        <dbReference type="Pfam" id="PF00535"/>
    </source>
</evidence>
<evidence type="ECO:0000313" key="3">
    <source>
        <dbReference type="Proteomes" id="UP000267623"/>
    </source>
</evidence>
<dbReference type="SUPFAM" id="SSF53448">
    <property type="entry name" value="Nucleotide-diphospho-sugar transferases"/>
    <property type="match status" value="1"/>
</dbReference>
<dbReference type="AlphaFoldDB" id="A0A3N0X9I0"/>
<accession>A0A3N0X9I0</accession>
<dbReference type="EMBL" id="RJTU01000035">
    <property type="protein sequence ID" value="ROI14000.1"/>
    <property type="molecule type" value="Genomic_DNA"/>
</dbReference>
<dbReference type="GO" id="GO:0016758">
    <property type="term" value="F:hexosyltransferase activity"/>
    <property type="evidence" value="ECO:0007669"/>
    <property type="project" value="UniProtKB-ARBA"/>
</dbReference>
<evidence type="ECO:0000313" key="2">
    <source>
        <dbReference type="EMBL" id="ROI14000.1"/>
    </source>
</evidence>
<feature type="domain" description="Glycosyltransferase 2-like" evidence="1">
    <location>
        <begin position="8"/>
        <end position="173"/>
    </location>
</feature>
<dbReference type="InterPro" id="IPR029044">
    <property type="entry name" value="Nucleotide-diphossugar_trans"/>
</dbReference>
<dbReference type="Pfam" id="PF00535">
    <property type="entry name" value="Glycos_transf_2"/>
    <property type="match status" value="1"/>
</dbReference>
<dbReference type="InterPro" id="IPR001173">
    <property type="entry name" value="Glyco_trans_2-like"/>
</dbReference>
<organism evidence="2 3">
    <name type="scientific">Epilithonimonas hominis</name>
    <dbReference type="NCBI Taxonomy" id="420404"/>
    <lineage>
        <taxon>Bacteria</taxon>
        <taxon>Pseudomonadati</taxon>
        <taxon>Bacteroidota</taxon>
        <taxon>Flavobacteriia</taxon>
        <taxon>Flavobacteriales</taxon>
        <taxon>Weeksellaceae</taxon>
        <taxon>Chryseobacterium group</taxon>
        <taxon>Epilithonimonas</taxon>
    </lineage>
</organism>
<dbReference type="PANTHER" id="PTHR22916:SF3">
    <property type="entry name" value="UDP-GLCNAC:BETAGAL BETA-1,3-N-ACETYLGLUCOSAMINYLTRANSFERASE-LIKE PROTEIN 1"/>
    <property type="match status" value="1"/>
</dbReference>
<gene>
    <name evidence="2" type="ORF">EGH73_05585</name>
</gene>
<dbReference type="Gene3D" id="3.90.550.10">
    <property type="entry name" value="Spore Coat Polysaccharide Biosynthesis Protein SpsA, Chain A"/>
    <property type="match status" value="1"/>
</dbReference>
<sequence length="277" mass="32494">MNQGKVAILLSTYNGSLFLKEQIESIIKQDYINWELFIRDDGSTDSTIDIIKDYCNRFANFHFIMGKESLGSAKSFLWLLENIEADYYMFCDQDDVWNTDKIKKSLNSLKEIEMPNVASLVFSNAIVVTEDLKIINTSFWIYNKISPSLLLANPDYINVYNSAPGCTMIFNNCLRDIVLKQINNNILMHDWLIMMMALKFGKVNYINEALMLYRQHQNNVVGAKKVTLYNRLLKIFNIKQLLQKQLLVFNFVNSYSNISIFKFYKLKFMFNINRYKN</sequence>
<dbReference type="RefSeq" id="WP_123281030.1">
    <property type="nucleotide sequence ID" value="NZ_RJTU01000035.1"/>
</dbReference>
<name>A0A3N0X9I0_9FLAO</name>
<proteinExistence type="predicted"/>
<reference evidence="3" key="1">
    <citation type="submission" date="2018-11" db="EMBL/GenBank/DDBJ databases">
        <title>Proposal to divide the Flavobacteriaceae and reorganize its genera based on Amino Acid Identity values calculated from whole genome sequences.</title>
        <authorList>
            <person name="Nicholson A.C."/>
            <person name="Gulvik C.A."/>
            <person name="Whitney A.M."/>
            <person name="Humrighouse B.W."/>
            <person name="Bell M."/>
            <person name="Holmes B."/>
            <person name="Steigerwalt A."/>
            <person name="Villarma A."/>
            <person name="Sheth M."/>
            <person name="Batra D."/>
            <person name="Pryor J."/>
            <person name="Bernardet J.-F."/>
            <person name="Hugo C."/>
            <person name="Kampfer P."/>
            <person name="Newman J."/>
            <person name="Mcquiston J."/>
        </authorList>
    </citation>
    <scope>NUCLEOTIDE SEQUENCE [LARGE SCALE GENOMIC DNA]</scope>
    <source>
        <strain evidence="3">DSM 22165</strain>
    </source>
</reference>
<protein>
    <submittedName>
        <fullName evidence="2">Glycosyltransferase family 2 protein</fullName>
    </submittedName>
</protein>